<keyword evidence="2" id="KW-0479">Metal-binding</keyword>
<dbReference type="OrthoDB" id="1110082at2759"/>
<sequence length="134" mass="15845">MLYKEHYTHMSCALKVDTKTSGWFKTITKVLKKIAGLHYNIDAETGMAYISGRVDPNKILRKIAKAGKHAELCWVQTGKQNFHRDPYWNGHLPAHPSFHNIWQRHYQHPPAHYHMQPYPYYDHSYAFRPKPTWA</sequence>
<dbReference type="EMBL" id="JAKUCV010005865">
    <property type="protein sequence ID" value="KAJ4829553.1"/>
    <property type="molecule type" value="Genomic_DNA"/>
</dbReference>
<keyword evidence="7" id="KW-1185">Reference proteome</keyword>
<gene>
    <name evidence="6" type="ORF">Tsubulata_017163</name>
</gene>
<evidence type="ECO:0000256" key="2">
    <source>
        <dbReference type="ARBA" id="ARBA00022723"/>
    </source>
</evidence>
<keyword evidence="3" id="KW-0449">Lipoprotein</keyword>
<organism evidence="6 7">
    <name type="scientific">Turnera subulata</name>
    <dbReference type="NCBI Taxonomy" id="218843"/>
    <lineage>
        <taxon>Eukaryota</taxon>
        <taxon>Viridiplantae</taxon>
        <taxon>Streptophyta</taxon>
        <taxon>Embryophyta</taxon>
        <taxon>Tracheophyta</taxon>
        <taxon>Spermatophyta</taxon>
        <taxon>Magnoliopsida</taxon>
        <taxon>eudicotyledons</taxon>
        <taxon>Gunneridae</taxon>
        <taxon>Pentapetalae</taxon>
        <taxon>rosids</taxon>
        <taxon>fabids</taxon>
        <taxon>Malpighiales</taxon>
        <taxon>Passifloraceae</taxon>
        <taxon>Turnera</taxon>
    </lineage>
</organism>
<evidence type="ECO:0008006" key="8">
    <source>
        <dbReference type="Google" id="ProtNLM"/>
    </source>
</evidence>
<protein>
    <recommendedName>
        <fullName evidence="8">HMA domain-containing protein</fullName>
    </recommendedName>
</protein>
<accession>A0A9Q0FDM0</accession>
<dbReference type="AlphaFoldDB" id="A0A9Q0FDM0"/>
<comment type="caution">
    <text evidence="6">The sequence shown here is derived from an EMBL/GenBank/DDBJ whole genome shotgun (WGS) entry which is preliminary data.</text>
</comment>
<evidence type="ECO:0000313" key="6">
    <source>
        <dbReference type="EMBL" id="KAJ4829553.1"/>
    </source>
</evidence>
<dbReference type="PANTHER" id="PTHR45868">
    <property type="entry name" value="HEAVY METAL-ASSOCIATED ISOPRENYLATED PLANT PROTEIN 33-RELATED"/>
    <property type="match status" value="1"/>
</dbReference>
<reference evidence="6" key="1">
    <citation type="submission" date="2022-02" db="EMBL/GenBank/DDBJ databases">
        <authorList>
            <person name="Henning P.M."/>
            <person name="McCubbin A.G."/>
            <person name="Shore J.S."/>
        </authorList>
    </citation>
    <scope>NUCLEOTIDE SEQUENCE</scope>
    <source>
        <strain evidence="6">F60SS</strain>
        <tissue evidence="6">Leaves</tissue>
    </source>
</reference>
<keyword evidence="4" id="KW-0636">Prenylation</keyword>
<keyword evidence="1" id="KW-0488">Methylation</keyword>
<evidence type="ECO:0000313" key="7">
    <source>
        <dbReference type="Proteomes" id="UP001141552"/>
    </source>
</evidence>
<comment type="similarity">
    <text evidence="5">Belongs to the HIPP family.</text>
</comment>
<name>A0A9Q0FDM0_9ROSI</name>
<dbReference type="Proteomes" id="UP001141552">
    <property type="component" value="Unassembled WGS sequence"/>
</dbReference>
<reference evidence="6" key="2">
    <citation type="journal article" date="2023" name="Plants (Basel)">
        <title>Annotation of the Turnera subulata (Passifloraceae) Draft Genome Reveals the S-Locus Evolved after the Divergence of Turneroideae from Passifloroideae in a Stepwise Manner.</title>
        <authorList>
            <person name="Henning P.M."/>
            <person name="Roalson E.H."/>
            <person name="Mir W."/>
            <person name="McCubbin A.G."/>
            <person name="Shore J.S."/>
        </authorList>
    </citation>
    <scope>NUCLEOTIDE SEQUENCE</scope>
    <source>
        <strain evidence="6">F60SS</strain>
    </source>
</reference>
<dbReference type="PANTHER" id="PTHR45868:SF22">
    <property type="entry name" value="METAL ION-BINDING PROTEIN"/>
    <property type="match status" value="1"/>
</dbReference>
<dbReference type="InterPro" id="IPR036163">
    <property type="entry name" value="HMA_dom_sf"/>
</dbReference>
<evidence type="ECO:0000256" key="1">
    <source>
        <dbReference type="ARBA" id="ARBA00022481"/>
    </source>
</evidence>
<evidence type="ECO:0000256" key="3">
    <source>
        <dbReference type="ARBA" id="ARBA00023288"/>
    </source>
</evidence>
<evidence type="ECO:0000256" key="4">
    <source>
        <dbReference type="ARBA" id="ARBA00023289"/>
    </source>
</evidence>
<dbReference type="SUPFAM" id="SSF55008">
    <property type="entry name" value="HMA, heavy metal-associated domain"/>
    <property type="match status" value="1"/>
</dbReference>
<dbReference type="GO" id="GO:0046872">
    <property type="term" value="F:metal ion binding"/>
    <property type="evidence" value="ECO:0007669"/>
    <property type="project" value="UniProtKB-KW"/>
</dbReference>
<proteinExistence type="inferred from homology"/>
<dbReference type="Gene3D" id="3.30.70.100">
    <property type="match status" value="1"/>
</dbReference>
<evidence type="ECO:0000256" key="5">
    <source>
        <dbReference type="ARBA" id="ARBA00024045"/>
    </source>
</evidence>